<evidence type="ECO:0000313" key="2">
    <source>
        <dbReference type="EMBL" id="GLH96401.1"/>
    </source>
</evidence>
<proteinExistence type="predicted"/>
<gene>
    <name evidence="2" type="ORF">Pa4123_16750</name>
</gene>
<accession>A0ABQ5QP22</accession>
<evidence type="ECO:0000256" key="1">
    <source>
        <dbReference type="SAM" id="SignalP"/>
    </source>
</evidence>
<protein>
    <recommendedName>
        <fullName evidence="4">Ig-like domain-containing protein</fullName>
    </recommendedName>
</protein>
<dbReference type="Proteomes" id="UP001144280">
    <property type="component" value="Unassembled WGS sequence"/>
</dbReference>
<sequence length="173" mass="17988">MRRFGTALAAILLTLLAATPAAATELPWERLSCTAGSLDTIETGTTNGIHFLTLAGHLDCADPAGTGATFGFASYRGGDNGWAPQSTMGRYAPVPPTPFSMQKTVRPGQPTFGICVVTDKVVRVACVEVAWDPAQQIAVARPLPTKHPLVNVSATVYDGPGNASTSPACGTCW</sequence>
<organism evidence="2 3">
    <name type="scientific">Phytohabitans aurantiacus</name>
    <dbReference type="NCBI Taxonomy" id="3016789"/>
    <lineage>
        <taxon>Bacteria</taxon>
        <taxon>Bacillati</taxon>
        <taxon>Actinomycetota</taxon>
        <taxon>Actinomycetes</taxon>
        <taxon>Micromonosporales</taxon>
        <taxon>Micromonosporaceae</taxon>
    </lineage>
</organism>
<keyword evidence="3" id="KW-1185">Reference proteome</keyword>
<reference evidence="2" key="1">
    <citation type="submission" date="2022-12" db="EMBL/GenBank/DDBJ databases">
        <title>New Phytohabitans aurantiacus sp. RD004123 nov., an actinomycete isolated from soil.</title>
        <authorList>
            <person name="Triningsih D.W."/>
            <person name="Harunari E."/>
            <person name="Igarashi Y."/>
        </authorList>
    </citation>
    <scope>NUCLEOTIDE SEQUENCE</scope>
    <source>
        <strain evidence="2">RD004123</strain>
    </source>
</reference>
<evidence type="ECO:0000313" key="3">
    <source>
        <dbReference type="Proteomes" id="UP001144280"/>
    </source>
</evidence>
<feature type="chain" id="PRO_5045554388" description="Ig-like domain-containing protein" evidence="1">
    <location>
        <begin position="24"/>
        <end position="173"/>
    </location>
</feature>
<comment type="caution">
    <text evidence="2">The sequence shown here is derived from an EMBL/GenBank/DDBJ whole genome shotgun (WGS) entry which is preliminary data.</text>
</comment>
<keyword evidence="1" id="KW-0732">Signal</keyword>
<name>A0ABQ5QP22_9ACTN</name>
<dbReference type="EMBL" id="BSDI01000007">
    <property type="protein sequence ID" value="GLH96401.1"/>
    <property type="molecule type" value="Genomic_DNA"/>
</dbReference>
<dbReference type="RefSeq" id="WP_281893603.1">
    <property type="nucleotide sequence ID" value="NZ_BSDI01000007.1"/>
</dbReference>
<evidence type="ECO:0008006" key="4">
    <source>
        <dbReference type="Google" id="ProtNLM"/>
    </source>
</evidence>
<feature type="signal peptide" evidence="1">
    <location>
        <begin position="1"/>
        <end position="23"/>
    </location>
</feature>